<evidence type="ECO:0008006" key="4">
    <source>
        <dbReference type="Google" id="ProtNLM"/>
    </source>
</evidence>
<sequence>MGFSATAMPSRSKTAFWMRLLPAAVVLLGVAAPLSATAQSRAPASTPAWTPASPGGVFESIFGTGAPFGRGPARAAPVMAYAPPTGGAGGPGEAGAPPPGVTLPEAAPAVTAYCVRLCDGRFFPLTAPAAISPAKLCNAFCPASRTKVFEGAGIDQAVAPDGSRYAGLSTAHRYRKELVDGCTCNGRDAFGLAKVDIANDPTLRAGDVVATRDGLKVYQGAGGTRHRAADFTPLRRSTLVSADIRSKLRNLKVAKDFGTPKRGL</sequence>
<proteinExistence type="predicted"/>
<keyword evidence="1" id="KW-0732">Signal</keyword>
<organism evidence="2 3">
    <name type="scientific">Rhodoplanes elegans</name>
    <dbReference type="NCBI Taxonomy" id="29408"/>
    <lineage>
        <taxon>Bacteria</taxon>
        <taxon>Pseudomonadati</taxon>
        <taxon>Pseudomonadota</taxon>
        <taxon>Alphaproteobacteria</taxon>
        <taxon>Hyphomicrobiales</taxon>
        <taxon>Nitrobacteraceae</taxon>
        <taxon>Rhodoplanes</taxon>
    </lineage>
</organism>
<dbReference type="AlphaFoldDB" id="A0A327K6R1"/>
<evidence type="ECO:0000256" key="1">
    <source>
        <dbReference type="SAM" id="SignalP"/>
    </source>
</evidence>
<dbReference type="InterPro" id="IPR021293">
    <property type="entry name" value="DUF2865"/>
</dbReference>
<accession>A0A327K6R1</accession>
<comment type="caution">
    <text evidence="2">The sequence shown here is derived from an EMBL/GenBank/DDBJ whole genome shotgun (WGS) entry which is preliminary data.</text>
</comment>
<dbReference type="EMBL" id="NPEU01000544">
    <property type="protein sequence ID" value="RAI30998.1"/>
    <property type="molecule type" value="Genomic_DNA"/>
</dbReference>
<evidence type="ECO:0000313" key="2">
    <source>
        <dbReference type="EMBL" id="RAI30998.1"/>
    </source>
</evidence>
<dbReference type="Pfam" id="PF11064">
    <property type="entry name" value="DUF2865"/>
    <property type="match status" value="1"/>
</dbReference>
<gene>
    <name evidence="2" type="ORF">CH338_26655</name>
</gene>
<feature type="chain" id="PRO_5016287543" description="DUF2865 domain-containing protein" evidence="1">
    <location>
        <begin position="39"/>
        <end position="264"/>
    </location>
</feature>
<feature type="signal peptide" evidence="1">
    <location>
        <begin position="1"/>
        <end position="38"/>
    </location>
</feature>
<protein>
    <recommendedName>
        <fullName evidence="4">DUF2865 domain-containing protein</fullName>
    </recommendedName>
</protein>
<keyword evidence="3" id="KW-1185">Reference proteome</keyword>
<name>A0A327K6R1_9BRAD</name>
<dbReference type="Proteomes" id="UP000248863">
    <property type="component" value="Unassembled WGS sequence"/>
</dbReference>
<evidence type="ECO:0000313" key="3">
    <source>
        <dbReference type="Proteomes" id="UP000248863"/>
    </source>
</evidence>
<reference evidence="2 3" key="1">
    <citation type="submission" date="2017-07" db="EMBL/GenBank/DDBJ databases">
        <title>Draft Genome Sequences of Select Purple Nonsulfur Bacteria.</title>
        <authorList>
            <person name="Lasarre B."/>
            <person name="Mckinlay J.B."/>
        </authorList>
    </citation>
    <scope>NUCLEOTIDE SEQUENCE [LARGE SCALE GENOMIC DNA]</scope>
    <source>
        <strain evidence="2 3">DSM 11907</strain>
    </source>
</reference>